<organism evidence="1 2">
    <name type="scientific">Allacma fusca</name>
    <dbReference type="NCBI Taxonomy" id="39272"/>
    <lineage>
        <taxon>Eukaryota</taxon>
        <taxon>Metazoa</taxon>
        <taxon>Ecdysozoa</taxon>
        <taxon>Arthropoda</taxon>
        <taxon>Hexapoda</taxon>
        <taxon>Collembola</taxon>
        <taxon>Symphypleona</taxon>
        <taxon>Sminthuridae</taxon>
        <taxon>Allacma</taxon>
    </lineage>
</organism>
<proteinExistence type="predicted"/>
<keyword evidence="2" id="KW-1185">Reference proteome</keyword>
<evidence type="ECO:0000313" key="2">
    <source>
        <dbReference type="Proteomes" id="UP000708208"/>
    </source>
</evidence>
<comment type="caution">
    <text evidence="1">The sequence shown here is derived from an EMBL/GenBank/DDBJ whole genome shotgun (WGS) entry which is preliminary data.</text>
</comment>
<name>A0A8J2J5S4_9HEXA</name>
<protein>
    <submittedName>
        <fullName evidence="1">Uncharacterized protein</fullName>
    </submittedName>
</protein>
<evidence type="ECO:0000313" key="1">
    <source>
        <dbReference type="EMBL" id="CAG7691825.1"/>
    </source>
</evidence>
<feature type="non-terminal residue" evidence="1">
    <location>
        <position position="11"/>
    </location>
</feature>
<sequence length="11" mass="1199">ALPNLFLNALN</sequence>
<dbReference type="EMBL" id="CAJVCH010021800">
    <property type="protein sequence ID" value="CAG7691825.1"/>
    <property type="molecule type" value="Genomic_DNA"/>
</dbReference>
<accession>A0A8J2J5S4</accession>
<reference evidence="1" key="1">
    <citation type="submission" date="2021-06" db="EMBL/GenBank/DDBJ databases">
        <authorList>
            <person name="Hodson N. C."/>
            <person name="Mongue J. A."/>
            <person name="Jaron S. K."/>
        </authorList>
    </citation>
    <scope>NUCLEOTIDE SEQUENCE</scope>
</reference>
<gene>
    <name evidence="1" type="ORF">AFUS01_LOCUS3604</name>
</gene>
<dbReference type="Proteomes" id="UP000708208">
    <property type="component" value="Unassembled WGS sequence"/>
</dbReference>